<organism evidence="1 2">
    <name type="scientific">Flavobacterium sedimenticola</name>
    <dbReference type="NCBI Taxonomy" id="3043286"/>
    <lineage>
        <taxon>Bacteria</taxon>
        <taxon>Pseudomonadati</taxon>
        <taxon>Bacteroidota</taxon>
        <taxon>Flavobacteriia</taxon>
        <taxon>Flavobacteriales</taxon>
        <taxon>Flavobacteriaceae</taxon>
        <taxon>Flavobacterium</taxon>
    </lineage>
</organism>
<dbReference type="RefSeq" id="WP_283237728.1">
    <property type="nucleotide sequence ID" value="NZ_JASGBP010000001.1"/>
</dbReference>
<proteinExistence type="predicted"/>
<sequence length="165" mass="18576">MRKTILIPTDFTVKSLNVLKTILVNSQNTDTFNILLVHGISLNDSIRDLLFYSKSEQIESLTNPEFQEACEVIKNKFGQQIASLRIDLFSGYNLAAFENYLEGNKVDAIFTCERKSLLINKNSFDLSQFIDKCSVKVTRINSGLNTSIPEKGKIAEVFINQVSMG</sequence>
<dbReference type="EMBL" id="JASGBP010000001">
    <property type="protein sequence ID" value="MDI9256042.1"/>
    <property type="molecule type" value="Genomic_DNA"/>
</dbReference>
<protein>
    <recommendedName>
        <fullName evidence="3">UspA domain-containing protein</fullName>
    </recommendedName>
</protein>
<name>A0ABT6XM34_9FLAO</name>
<keyword evidence="2" id="KW-1185">Reference proteome</keyword>
<reference evidence="1 2" key="1">
    <citation type="submission" date="2023-05" db="EMBL/GenBank/DDBJ databases">
        <title>Flavobacterium sedimenti sp. nov., isolated from the sediment.</title>
        <authorList>
            <person name="Wu N."/>
        </authorList>
    </citation>
    <scope>NUCLEOTIDE SEQUENCE [LARGE SCALE GENOMIC DNA]</scope>
    <source>
        <strain evidence="1 2">YZ-48</strain>
    </source>
</reference>
<dbReference type="Proteomes" id="UP001230035">
    <property type="component" value="Unassembled WGS sequence"/>
</dbReference>
<evidence type="ECO:0000313" key="1">
    <source>
        <dbReference type="EMBL" id="MDI9256042.1"/>
    </source>
</evidence>
<evidence type="ECO:0008006" key="3">
    <source>
        <dbReference type="Google" id="ProtNLM"/>
    </source>
</evidence>
<gene>
    <name evidence="1" type="ORF">QHT84_01300</name>
</gene>
<evidence type="ECO:0000313" key="2">
    <source>
        <dbReference type="Proteomes" id="UP001230035"/>
    </source>
</evidence>
<accession>A0ABT6XM34</accession>
<comment type="caution">
    <text evidence="1">The sequence shown here is derived from an EMBL/GenBank/DDBJ whole genome shotgun (WGS) entry which is preliminary data.</text>
</comment>